<feature type="non-terminal residue" evidence="2">
    <location>
        <position position="69"/>
    </location>
</feature>
<evidence type="ECO:0000256" key="1">
    <source>
        <dbReference type="SAM" id="SignalP"/>
    </source>
</evidence>
<evidence type="ECO:0000313" key="2">
    <source>
        <dbReference type="EMBL" id="MED6201158.1"/>
    </source>
</evidence>
<proteinExistence type="predicted"/>
<organism evidence="2 3">
    <name type="scientific">Stylosanthes scabra</name>
    <dbReference type="NCBI Taxonomy" id="79078"/>
    <lineage>
        <taxon>Eukaryota</taxon>
        <taxon>Viridiplantae</taxon>
        <taxon>Streptophyta</taxon>
        <taxon>Embryophyta</taxon>
        <taxon>Tracheophyta</taxon>
        <taxon>Spermatophyta</taxon>
        <taxon>Magnoliopsida</taxon>
        <taxon>eudicotyledons</taxon>
        <taxon>Gunneridae</taxon>
        <taxon>Pentapetalae</taxon>
        <taxon>rosids</taxon>
        <taxon>fabids</taxon>
        <taxon>Fabales</taxon>
        <taxon>Fabaceae</taxon>
        <taxon>Papilionoideae</taxon>
        <taxon>50 kb inversion clade</taxon>
        <taxon>dalbergioids sensu lato</taxon>
        <taxon>Dalbergieae</taxon>
        <taxon>Pterocarpus clade</taxon>
        <taxon>Stylosanthes</taxon>
    </lineage>
</organism>
<evidence type="ECO:0008006" key="4">
    <source>
        <dbReference type="Google" id="ProtNLM"/>
    </source>
</evidence>
<reference evidence="2 3" key="1">
    <citation type="journal article" date="2023" name="Plants (Basel)">
        <title>Bridging the Gap: Combining Genomics and Transcriptomics Approaches to Understand Stylosanthes scabra, an Orphan Legume from the Brazilian Caatinga.</title>
        <authorList>
            <person name="Ferreira-Neto J.R.C."/>
            <person name="da Silva M.D."/>
            <person name="Binneck E."/>
            <person name="de Melo N.F."/>
            <person name="da Silva R.H."/>
            <person name="de Melo A.L.T.M."/>
            <person name="Pandolfi V."/>
            <person name="Bustamante F.O."/>
            <person name="Brasileiro-Vidal A.C."/>
            <person name="Benko-Iseppon A.M."/>
        </authorList>
    </citation>
    <scope>NUCLEOTIDE SEQUENCE [LARGE SCALE GENOMIC DNA]</scope>
    <source>
        <tissue evidence="2">Leaves</tissue>
    </source>
</reference>
<keyword evidence="3" id="KW-1185">Reference proteome</keyword>
<evidence type="ECO:0000313" key="3">
    <source>
        <dbReference type="Proteomes" id="UP001341840"/>
    </source>
</evidence>
<gene>
    <name evidence="2" type="ORF">PIB30_092162</name>
</gene>
<sequence>MQVLWTMVPLRAMAVMLETAAVNGFGVVRKDFKSLQFSMWSFSLFEEVCFLFRPGLWHICETESHFYSR</sequence>
<dbReference type="Proteomes" id="UP001341840">
    <property type="component" value="Unassembled WGS sequence"/>
</dbReference>
<feature type="signal peptide" evidence="1">
    <location>
        <begin position="1"/>
        <end position="24"/>
    </location>
</feature>
<feature type="chain" id="PRO_5047338240" description="Secreted protein" evidence="1">
    <location>
        <begin position="25"/>
        <end position="69"/>
    </location>
</feature>
<name>A0ABU6XXB3_9FABA</name>
<comment type="caution">
    <text evidence="2">The sequence shown here is derived from an EMBL/GenBank/DDBJ whole genome shotgun (WGS) entry which is preliminary data.</text>
</comment>
<protein>
    <recommendedName>
        <fullName evidence="4">Secreted protein</fullName>
    </recommendedName>
</protein>
<accession>A0ABU6XXB3</accession>
<dbReference type="EMBL" id="JASCZI010213331">
    <property type="protein sequence ID" value="MED6201158.1"/>
    <property type="molecule type" value="Genomic_DNA"/>
</dbReference>
<keyword evidence="1" id="KW-0732">Signal</keyword>